<reference evidence="3 4" key="1">
    <citation type="submission" date="2014-06" db="EMBL/GenBank/DDBJ databases">
        <title>The Genome of the Aflatoxigenic Filamentous Fungus Aspergillus nomius.</title>
        <authorList>
            <person name="Moore M.G."/>
            <person name="Shannon B.M."/>
            <person name="Brian M.M."/>
        </authorList>
    </citation>
    <scope>NUCLEOTIDE SEQUENCE [LARGE SCALE GENOMIC DNA]</scope>
    <source>
        <strain evidence="3 4">NRRL 13137</strain>
    </source>
</reference>
<protein>
    <recommendedName>
        <fullName evidence="5">Fungal-specific transcription factor domain-containing protein</fullName>
    </recommendedName>
</protein>
<comment type="subcellular location">
    <subcellularLocation>
        <location evidence="1">Nucleus</location>
    </subcellularLocation>
</comment>
<evidence type="ECO:0000256" key="2">
    <source>
        <dbReference type="ARBA" id="ARBA00023242"/>
    </source>
</evidence>
<organism evidence="3 4">
    <name type="scientific">Aspergillus nomiae NRRL (strain ATCC 15546 / NRRL 13137 / CBS 260.88 / M93)</name>
    <dbReference type="NCBI Taxonomy" id="1509407"/>
    <lineage>
        <taxon>Eukaryota</taxon>
        <taxon>Fungi</taxon>
        <taxon>Dikarya</taxon>
        <taxon>Ascomycota</taxon>
        <taxon>Pezizomycotina</taxon>
        <taxon>Eurotiomycetes</taxon>
        <taxon>Eurotiomycetidae</taxon>
        <taxon>Eurotiales</taxon>
        <taxon>Aspergillaceae</taxon>
        <taxon>Aspergillus</taxon>
        <taxon>Aspergillus subgen. Circumdati</taxon>
    </lineage>
</organism>
<dbReference type="GO" id="GO:0005634">
    <property type="term" value="C:nucleus"/>
    <property type="evidence" value="ECO:0007669"/>
    <property type="project" value="UniProtKB-SubCell"/>
</dbReference>
<dbReference type="GO" id="GO:0000976">
    <property type="term" value="F:transcription cis-regulatory region binding"/>
    <property type="evidence" value="ECO:0007669"/>
    <property type="project" value="TreeGrafter"/>
</dbReference>
<dbReference type="InterPro" id="IPR021858">
    <property type="entry name" value="Fun_TF"/>
</dbReference>
<dbReference type="PANTHER" id="PTHR37534:SF51">
    <property type="entry name" value="ACRIFLAVINE SENSITIVITY CONTROL PROTEIN ACR-2"/>
    <property type="match status" value="1"/>
</dbReference>
<gene>
    <name evidence="3" type="ORF">ANOM_005892</name>
</gene>
<evidence type="ECO:0008006" key="5">
    <source>
        <dbReference type="Google" id="ProtNLM"/>
    </source>
</evidence>
<dbReference type="RefSeq" id="XP_015407664.1">
    <property type="nucleotide sequence ID" value="XM_015551149.1"/>
</dbReference>
<proteinExistence type="predicted"/>
<evidence type="ECO:0000313" key="4">
    <source>
        <dbReference type="Proteomes" id="UP000037505"/>
    </source>
</evidence>
<evidence type="ECO:0000256" key="1">
    <source>
        <dbReference type="ARBA" id="ARBA00004123"/>
    </source>
</evidence>
<dbReference type="STRING" id="1509407.A0A0L1J4K6"/>
<dbReference type="OrthoDB" id="2015447at2759"/>
<keyword evidence="4" id="KW-1185">Reference proteome</keyword>
<dbReference type="GO" id="GO:0045944">
    <property type="term" value="P:positive regulation of transcription by RNA polymerase II"/>
    <property type="evidence" value="ECO:0007669"/>
    <property type="project" value="TreeGrafter"/>
</dbReference>
<dbReference type="PANTHER" id="PTHR37534">
    <property type="entry name" value="TRANSCRIPTIONAL ACTIVATOR PROTEIN UGA3"/>
    <property type="match status" value="1"/>
</dbReference>
<dbReference type="GeneID" id="26807696"/>
<name>A0A0L1J4K6_ASPN3</name>
<keyword evidence="2" id="KW-0539">Nucleus</keyword>
<evidence type="ECO:0000313" key="3">
    <source>
        <dbReference type="EMBL" id="KNG86741.1"/>
    </source>
</evidence>
<dbReference type="Proteomes" id="UP000037505">
    <property type="component" value="Unassembled WGS sequence"/>
</dbReference>
<dbReference type="AlphaFoldDB" id="A0A0L1J4K6"/>
<dbReference type="Pfam" id="PF11951">
    <property type="entry name" value="Fungal_trans_2"/>
    <property type="match status" value="1"/>
</dbReference>
<accession>A0A0L1J4K6</accession>
<sequence length="565" mass="63958">MGKADLGSALIVNPAPMSPVAYRALKVLLPRFTPCRTIVIYYHEGIPNLLATGLFAVQETSQTVEDPQAQCNPHQLEFILEHPVRDQPSIRSAKGNPSSLDRLLAEFYIRSTISSCDLSTSYNVTTERRPYRHESIDIRIPAHLSASPDKREARRADVNTFGLNGLPEESFVPISIPPGILYSTLGQRYNNVLERYNMEFCRIPLTSDLQMNPFMYRESSGPKPMFLVHAVMALAGHHVESESTNIHRHTALQLLRESLEICTKPGHSSAILDTIVILFSLDETQSALGTWRTHLLGAHGLIEACGGIDMWVTSTRTQVQIGILLWWDAITSLVNREDCVFPYEYFEALLCNYNGQGWDFFGLCGCPLSLVKVVMQVAQLAAEQRRSSPTQNATVLTAIERSLESWHYVSPATAFKDEESMHQDVDSMHCSEAWRNGLLLYLYRVFRWAPGQSVPMHTLYRARVIMDHVFACRDECMVSRQALLPLFFAGCELQDHSSRRKILHTCASWNDRTRYHMFSTAIPLLEAVWTEQTIHGFEKVCWGQIIDKHHTSDSDSPLQMRISFG</sequence>
<comment type="caution">
    <text evidence="3">The sequence shown here is derived from an EMBL/GenBank/DDBJ whole genome shotgun (WGS) entry which is preliminary data.</text>
</comment>
<dbReference type="GO" id="GO:0003700">
    <property type="term" value="F:DNA-binding transcription factor activity"/>
    <property type="evidence" value="ECO:0007669"/>
    <property type="project" value="TreeGrafter"/>
</dbReference>
<dbReference type="EMBL" id="JNOM01000104">
    <property type="protein sequence ID" value="KNG86741.1"/>
    <property type="molecule type" value="Genomic_DNA"/>
</dbReference>